<dbReference type="KEGG" id="psl:Psta_1584"/>
<evidence type="ECO:0000313" key="1">
    <source>
        <dbReference type="EMBL" id="ADB16259.1"/>
    </source>
</evidence>
<dbReference type="HOGENOM" id="CLU_2602986_0_0_0"/>
<dbReference type="AlphaFoldDB" id="D2QY45"/>
<reference evidence="1 2" key="1">
    <citation type="journal article" date="2009" name="Stand. Genomic Sci.">
        <title>Complete genome sequence of Pirellula staleyi type strain (ATCC 27377).</title>
        <authorList>
            <person name="Clum A."/>
            <person name="Tindall B.J."/>
            <person name="Sikorski J."/>
            <person name="Ivanova N."/>
            <person name="Mavrommatis K."/>
            <person name="Lucas S."/>
            <person name="Glavina del Rio T."/>
            <person name="Nolan M."/>
            <person name="Chen F."/>
            <person name="Tice H."/>
            <person name="Pitluck S."/>
            <person name="Cheng J.F."/>
            <person name="Chertkov O."/>
            <person name="Brettin T."/>
            <person name="Han C."/>
            <person name="Detter J.C."/>
            <person name="Kuske C."/>
            <person name="Bruce D."/>
            <person name="Goodwin L."/>
            <person name="Ovchinikova G."/>
            <person name="Pati A."/>
            <person name="Mikhailova N."/>
            <person name="Chen A."/>
            <person name="Palaniappan K."/>
            <person name="Land M."/>
            <person name="Hauser L."/>
            <person name="Chang Y.J."/>
            <person name="Jeffries C.D."/>
            <person name="Chain P."/>
            <person name="Rohde M."/>
            <person name="Goker M."/>
            <person name="Bristow J."/>
            <person name="Eisen J.A."/>
            <person name="Markowitz V."/>
            <person name="Hugenholtz P."/>
            <person name="Kyrpides N.C."/>
            <person name="Klenk H.P."/>
            <person name="Lapidus A."/>
        </authorList>
    </citation>
    <scope>NUCLEOTIDE SEQUENCE [LARGE SCALE GENOMIC DNA]</scope>
    <source>
        <strain evidence="2">ATCC 27377 / DSM 6068 / ICPB 4128</strain>
    </source>
</reference>
<evidence type="ECO:0000313" key="2">
    <source>
        <dbReference type="Proteomes" id="UP000001887"/>
    </source>
</evidence>
<keyword evidence="2" id="KW-1185">Reference proteome</keyword>
<accession>D2QY45</accession>
<dbReference type="Proteomes" id="UP000001887">
    <property type="component" value="Chromosome"/>
</dbReference>
<organism evidence="1 2">
    <name type="scientific">Pirellula staleyi (strain ATCC 27377 / DSM 6068 / ICPB 4128)</name>
    <name type="common">Pirella staleyi</name>
    <dbReference type="NCBI Taxonomy" id="530564"/>
    <lineage>
        <taxon>Bacteria</taxon>
        <taxon>Pseudomonadati</taxon>
        <taxon>Planctomycetota</taxon>
        <taxon>Planctomycetia</taxon>
        <taxon>Pirellulales</taxon>
        <taxon>Pirellulaceae</taxon>
        <taxon>Pirellula</taxon>
    </lineage>
</organism>
<protein>
    <submittedName>
        <fullName evidence="1">Uncharacterized protein</fullName>
    </submittedName>
</protein>
<name>D2QY45_PIRSD</name>
<gene>
    <name evidence="1" type="ordered locus">Psta_1584</name>
</gene>
<dbReference type="EMBL" id="CP001848">
    <property type="protein sequence ID" value="ADB16259.1"/>
    <property type="molecule type" value="Genomic_DNA"/>
</dbReference>
<sequence>MELQSHSGYSAQVAIRLEVNGDSLPVAQVGRDSLILKHPYEIGPTGEARVIITVDGKENIHEIVLYNGIQLDSNEVFFY</sequence>
<proteinExistence type="predicted"/>